<proteinExistence type="predicted"/>
<evidence type="ECO:0000313" key="2">
    <source>
        <dbReference type="EMBL" id="GER83862.1"/>
    </source>
</evidence>
<name>A0A5J4K9U7_9CHLR</name>
<sequence length="81" mass="8683">MTGMGTLFRGVGVEVGGCCTGVVGVALACWRPEPPPPETLIAALQPVRMRQKKTTSQLIGLAMLRAMMLMVSPLQWASDLR</sequence>
<comment type="caution">
    <text evidence="2">The sequence shown here is derived from an EMBL/GenBank/DDBJ whole genome shotgun (WGS) entry which is preliminary data.</text>
</comment>
<reference evidence="2 3" key="1">
    <citation type="journal article" date="2019" name="Int. J. Syst. Evol. Microbiol.">
        <title>Thermogemmatispora aurantia sp. nov. and Thermogemmatispora argillosa sp. nov., within the class Ktedonobacteria, and emended description of the genus Thermogemmatispora.</title>
        <authorList>
            <person name="Zheng Y."/>
            <person name="Wang C.M."/>
            <person name="Sakai Y."/>
            <person name="Abe K."/>
            <person name="Yokota A."/>
            <person name="Yabe S."/>
        </authorList>
    </citation>
    <scope>NUCLEOTIDE SEQUENCE [LARGE SCALE GENOMIC DNA]</scope>
    <source>
        <strain evidence="2 3">A1-2</strain>
    </source>
</reference>
<protein>
    <submittedName>
        <fullName evidence="2">Uncharacterized protein</fullName>
    </submittedName>
</protein>
<gene>
    <name evidence="2" type="ORF">KTAU_24990</name>
</gene>
<keyword evidence="1" id="KW-0472">Membrane</keyword>
<organism evidence="2 3">
    <name type="scientific">Thermogemmatispora aurantia</name>
    <dbReference type="NCBI Taxonomy" id="2045279"/>
    <lineage>
        <taxon>Bacteria</taxon>
        <taxon>Bacillati</taxon>
        <taxon>Chloroflexota</taxon>
        <taxon>Ktedonobacteria</taxon>
        <taxon>Thermogemmatisporales</taxon>
        <taxon>Thermogemmatisporaceae</taxon>
        <taxon>Thermogemmatispora</taxon>
    </lineage>
</organism>
<dbReference type="Proteomes" id="UP000334820">
    <property type="component" value="Unassembled WGS sequence"/>
</dbReference>
<feature type="transmembrane region" description="Helical" evidence="1">
    <location>
        <begin position="58"/>
        <end position="77"/>
    </location>
</feature>
<dbReference type="EMBL" id="BKZV01000003">
    <property type="protein sequence ID" value="GER83862.1"/>
    <property type="molecule type" value="Genomic_DNA"/>
</dbReference>
<dbReference type="AlphaFoldDB" id="A0A5J4K9U7"/>
<keyword evidence="1" id="KW-0812">Transmembrane</keyword>
<evidence type="ECO:0000256" key="1">
    <source>
        <dbReference type="SAM" id="Phobius"/>
    </source>
</evidence>
<accession>A0A5J4K9U7</accession>
<evidence type="ECO:0000313" key="3">
    <source>
        <dbReference type="Proteomes" id="UP000334820"/>
    </source>
</evidence>
<keyword evidence="1" id="KW-1133">Transmembrane helix</keyword>
<keyword evidence="3" id="KW-1185">Reference proteome</keyword>